<accession>T1DVJ0</accession>
<dbReference type="EMBL" id="BASD01000008">
    <property type="protein sequence ID" value="GAD18592.1"/>
    <property type="molecule type" value="Genomic_DNA"/>
</dbReference>
<comment type="caution">
    <text evidence="2">The sequence shown here is derived from an EMBL/GenBank/DDBJ whole genome shotgun (WGS) entry which is preliminary data.</text>
</comment>
<evidence type="ECO:0000313" key="2">
    <source>
        <dbReference type="EMBL" id="GAD18592.1"/>
    </source>
</evidence>
<gene>
    <name evidence="2" type="ORF">HFN_2004</name>
</gene>
<evidence type="ECO:0000256" key="1">
    <source>
        <dbReference type="SAM" id="Phobius"/>
    </source>
</evidence>
<keyword evidence="1" id="KW-1133">Transmembrane helix</keyword>
<keyword evidence="3" id="KW-1185">Reference proteome</keyword>
<sequence length="62" mass="7537">MTFNVLFLYSLNHFLFPKVIYSNYFLKEYFLGILLVVIVFEMISFLIVLSLYLNIIRYFIVK</sequence>
<keyword evidence="1" id="KW-0812">Transmembrane</keyword>
<feature type="transmembrane region" description="Helical" evidence="1">
    <location>
        <begin position="29"/>
        <end position="53"/>
    </location>
</feature>
<name>T1DVJ0_9HELI</name>
<dbReference type="AlphaFoldDB" id="T1DVJ0"/>
<dbReference type="STRING" id="1325130.HFN_2004"/>
<organism evidence="2 3">
    <name type="scientific">Helicobacter fennelliae MRY12-0050</name>
    <dbReference type="NCBI Taxonomy" id="1325130"/>
    <lineage>
        <taxon>Bacteria</taxon>
        <taxon>Pseudomonadati</taxon>
        <taxon>Campylobacterota</taxon>
        <taxon>Epsilonproteobacteria</taxon>
        <taxon>Campylobacterales</taxon>
        <taxon>Helicobacteraceae</taxon>
        <taxon>Helicobacter</taxon>
    </lineage>
</organism>
<keyword evidence="1" id="KW-0472">Membrane</keyword>
<protein>
    <submittedName>
        <fullName evidence="2">Predicted membrane-associated</fullName>
    </submittedName>
</protein>
<evidence type="ECO:0000313" key="3">
    <source>
        <dbReference type="Proteomes" id="UP000018143"/>
    </source>
</evidence>
<dbReference type="Proteomes" id="UP000018143">
    <property type="component" value="Unassembled WGS sequence"/>
</dbReference>
<reference evidence="2 3" key="1">
    <citation type="journal article" date="2013" name="Genome Announc.">
        <title>Draft Genome Sequence of Helicobacter fennelliae Strain MRY12-0050, Isolated from a Bacteremia Patient.</title>
        <authorList>
            <person name="Rimbara E."/>
            <person name="Matsui M."/>
            <person name="Mori S."/>
            <person name="Suzuki S."/>
            <person name="Suzuki M."/>
            <person name="Kim H."/>
            <person name="Sekizuka T."/>
            <person name="Kuroda M."/>
            <person name="Shibayama K."/>
        </authorList>
    </citation>
    <scope>NUCLEOTIDE SEQUENCE [LARGE SCALE GENOMIC DNA]</scope>
    <source>
        <strain evidence="2 3">MRY12-0050</strain>
    </source>
</reference>
<proteinExistence type="predicted"/>